<evidence type="ECO:0000256" key="3">
    <source>
        <dbReference type="ARBA" id="ARBA00022553"/>
    </source>
</evidence>
<dbReference type="InterPro" id="IPR005467">
    <property type="entry name" value="His_kinase_dom"/>
</dbReference>
<dbReference type="InterPro" id="IPR001638">
    <property type="entry name" value="Solute-binding_3/MltF_N"/>
</dbReference>
<dbReference type="PANTHER" id="PTHR45339">
    <property type="entry name" value="HYBRID SIGNAL TRANSDUCTION HISTIDINE KINASE J"/>
    <property type="match status" value="1"/>
</dbReference>
<feature type="coiled-coil region" evidence="13">
    <location>
        <begin position="572"/>
        <end position="603"/>
    </location>
</feature>
<evidence type="ECO:0000313" key="21">
    <source>
        <dbReference type="Proteomes" id="UP000295050"/>
    </source>
</evidence>
<dbReference type="InterPro" id="IPR001789">
    <property type="entry name" value="Sig_transdc_resp-reg_receiver"/>
</dbReference>
<comment type="caution">
    <text evidence="20">The sequence shown here is derived from an EMBL/GenBank/DDBJ whole genome shotgun (WGS) entry which is preliminary data.</text>
</comment>
<dbReference type="InterPro" id="IPR000700">
    <property type="entry name" value="PAS-assoc_C"/>
</dbReference>
<keyword evidence="7" id="KW-0067">ATP-binding</keyword>
<dbReference type="PRINTS" id="PR00344">
    <property type="entry name" value="BCTRLSENSOR"/>
</dbReference>
<dbReference type="Pfam" id="PF01627">
    <property type="entry name" value="Hpt"/>
    <property type="match status" value="1"/>
</dbReference>
<feature type="signal peptide" evidence="15">
    <location>
        <begin position="1"/>
        <end position="34"/>
    </location>
</feature>
<dbReference type="InterPro" id="IPR036890">
    <property type="entry name" value="HATPase_C_sf"/>
</dbReference>
<dbReference type="CDD" id="cd00082">
    <property type="entry name" value="HisKA"/>
    <property type="match status" value="1"/>
</dbReference>
<evidence type="ECO:0000259" key="18">
    <source>
        <dbReference type="PROSITE" id="PS50113"/>
    </source>
</evidence>
<dbReference type="Gene3D" id="3.40.190.10">
    <property type="entry name" value="Periplasmic binding protein-like II"/>
    <property type="match status" value="2"/>
</dbReference>
<dbReference type="Gene3D" id="3.30.565.10">
    <property type="entry name" value="Histidine kinase-like ATPase, C-terminal domain"/>
    <property type="match status" value="1"/>
</dbReference>
<evidence type="ECO:0000256" key="11">
    <source>
        <dbReference type="PROSITE-ProRule" id="PRU00110"/>
    </source>
</evidence>
<evidence type="ECO:0000256" key="4">
    <source>
        <dbReference type="ARBA" id="ARBA00022679"/>
    </source>
</evidence>
<dbReference type="Proteomes" id="UP000295050">
    <property type="component" value="Unassembled WGS sequence"/>
</dbReference>
<dbReference type="InterPro" id="IPR001610">
    <property type="entry name" value="PAC"/>
</dbReference>
<dbReference type="EC" id="2.7.13.3" evidence="2"/>
<keyword evidence="21" id="KW-1185">Reference proteome</keyword>
<feature type="chain" id="PRO_5020715806" description="Sensory/regulatory protein RpfC" evidence="15">
    <location>
        <begin position="35"/>
        <end position="1476"/>
    </location>
</feature>
<feature type="domain" description="PAC" evidence="18">
    <location>
        <begin position="673"/>
        <end position="724"/>
    </location>
</feature>
<gene>
    <name evidence="20" type="ORF">EV663_10819</name>
</gene>
<dbReference type="PROSITE" id="PS50110">
    <property type="entry name" value="RESPONSE_REGULATORY"/>
    <property type="match status" value="2"/>
</dbReference>
<evidence type="ECO:0000313" key="20">
    <source>
        <dbReference type="EMBL" id="TCP60663.1"/>
    </source>
</evidence>
<evidence type="ECO:0000256" key="9">
    <source>
        <dbReference type="ARBA" id="ARBA00064003"/>
    </source>
</evidence>
<dbReference type="InterPro" id="IPR003661">
    <property type="entry name" value="HisK_dim/P_dom"/>
</dbReference>
<dbReference type="SUPFAM" id="SSF47384">
    <property type="entry name" value="Homodimeric domain of signal transducing histidine kinase"/>
    <property type="match status" value="1"/>
</dbReference>
<dbReference type="Gene3D" id="1.20.120.160">
    <property type="entry name" value="HPT domain"/>
    <property type="match status" value="1"/>
</dbReference>
<dbReference type="Pfam" id="PF00989">
    <property type="entry name" value="PAS"/>
    <property type="match status" value="1"/>
</dbReference>
<dbReference type="Pfam" id="PF13426">
    <property type="entry name" value="PAS_9"/>
    <property type="match status" value="1"/>
</dbReference>
<keyword evidence="6" id="KW-0418">Kinase</keyword>
<dbReference type="Pfam" id="PF00497">
    <property type="entry name" value="SBP_bac_3"/>
    <property type="match status" value="1"/>
</dbReference>
<dbReference type="EMBL" id="SLXU01000008">
    <property type="protein sequence ID" value="TCP60663.1"/>
    <property type="molecule type" value="Genomic_DNA"/>
</dbReference>
<dbReference type="Pfam" id="PF02518">
    <property type="entry name" value="HATPase_c"/>
    <property type="match status" value="1"/>
</dbReference>
<proteinExistence type="predicted"/>
<organism evidence="20 21">
    <name type="scientific">Rhodovulum bhavnagarense</name>
    <dbReference type="NCBI Taxonomy" id="992286"/>
    <lineage>
        <taxon>Bacteria</taxon>
        <taxon>Pseudomonadati</taxon>
        <taxon>Pseudomonadota</taxon>
        <taxon>Alphaproteobacteria</taxon>
        <taxon>Rhodobacterales</taxon>
        <taxon>Paracoccaceae</taxon>
        <taxon>Rhodovulum</taxon>
    </lineage>
</organism>
<protein>
    <recommendedName>
        <fullName evidence="10">Sensory/regulatory protein RpfC</fullName>
        <ecNumber evidence="2">2.7.13.3</ecNumber>
    </recommendedName>
</protein>
<dbReference type="FunFam" id="1.10.287.130:FF:000002">
    <property type="entry name" value="Two-component osmosensing histidine kinase"/>
    <property type="match status" value="1"/>
</dbReference>
<dbReference type="SMART" id="SM00086">
    <property type="entry name" value="PAC"/>
    <property type="match status" value="2"/>
</dbReference>
<evidence type="ECO:0000256" key="14">
    <source>
        <dbReference type="SAM" id="MobiDB-lite"/>
    </source>
</evidence>
<feature type="domain" description="Response regulatory" evidence="17">
    <location>
        <begin position="982"/>
        <end position="1103"/>
    </location>
</feature>
<keyword evidence="15" id="KW-0732">Signal</keyword>
<feature type="domain" description="Response regulatory" evidence="17">
    <location>
        <begin position="1135"/>
        <end position="1252"/>
    </location>
</feature>
<dbReference type="InterPro" id="IPR003594">
    <property type="entry name" value="HATPase_dom"/>
</dbReference>
<dbReference type="GO" id="GO:0006355">
    <property type="term" value="P:regulation of DNA-templated transcription"/>
    <property type="evidence" value="ECO:0007669"/>
    <property type="project" value="InterPro"/>
</dbReference>
<dbReference type="SUPFAM" id="SSF55874">
    <property type="entry name" value="ATPase domain of HSP90 chaperone/DNA topoisomerase II/histidine kinase"/>
    <property type="match status" value="1"/>
</dbReference>
<dbReference type="RefSeq" id="WP_132951549.1">
    <property type="nucleotide sequence ID" value="NZ_SLXU01000008.1"/>
</dbReference>
<dbReference type="PROSITE" id="PS50113">
    <property type="entry name" value="PAC"/>
    <property type="match status" value="1"/>
</dbReference>
<keyword evidence="8" id="KW-0902">Two-component regulatory system</keyword>
<comment type="catalytic activity">
    <reaction evidence="1">
        <text>ATP + protein L-histidine = ADP + protein N-phospho-L-histidine.</text>
        <dbReference type="EC" id="2.7.13.3"/>
    </reaction>
</comment>
<evidence type="ECO:0000256" key="13">
    <source>
        <dbReference type="SAM" id="Coils"/>
    </source>
</evidence>
<evidence type="ECO:0000256" key="12">
    <source>
        <dbReference type="PROSITE-ProRule" id="PRU00169"/>
    </source>
</evidence>
<dbReference type="SMART" id="SM00387">
    <property type="entry name" value="HATPase_c"/>
    <property type="match status" value="1"/>
</dbReference>
<dbReference type="CDD" id="cd00130">
    <property type="entry name" value="PAS"/>
    <property type="match status" value="1"/>
</dbReference>
<dbReference type="Pfam" id="PF00512">
    <property type="entry name" value="HisKA"/>
    <property type="match status" value="1"/>
</dbReference>
<dbReference type="PANTHER" id="PTHR45339:SF5">
    <property type="entry name" value="HISTIDINE KINASE"/>
    <property type="match status" value="1"/>
</dbReference>
<dbReference type="Pfam" id="PF00072">
    <property type="entry name" value="Response_reg"/>
    <property type="match status" value="2"/>
</dbReference>
<dbReference type="Gene3D" id="3.30.450.20">
    <property type="entry name" value="PAS domain"/>
    <property type="match status" value="2"/>
</dbReference>
<feature type="domain" description="HPt" evidence="19">
    <location>
        <begin position="1302"/>
        <end position="1396"/>
    </location>
</feature>
<dbReference type="GO" id="GO:0005886">
    <property type="term" value="C:plasma membrane"/>
    <property type="evidence" value="ECO:0007669"/>
    <property type="project" value="UniProtKB-SubCell"/>
</dbReference>
<comment type="subunit">
    <text evidence="9">At low DSF concentrations, interacts with RpfF.</text>
</comment>
<dbReference type="InterPro" id="IPR008207">
    <property type="entry name" value="Sig_transdc_His_kin_Hpt_dom"/>
</dbReference>
<evidence type="ECO:0000256" key="2">
    <source>
        <dbReference type="ARBA" id="ARBA00012438"/>
    </source>
</evidence>
<dbReference type="FunFam" id="3.30.565.10:FF:000010">
    <property type="entry name" value="Sensor histidine kinase RcsC"/>
    <property type="match status" value="1"/>
</dbReference>
<evidence type="ECO:0000256" key="15">
    <source>
        <dbReference type="SAM" id="SignalP"/>
    </source>
</evidence>
<evidence type="ECO:0000256" key="5">
    <source>
        <dbReference type="ARBA" id="ARBA00022741"/>
    </source>
</evidence>
<keyword evidence="4" id="KW-0808">Transferase</keyword>
<evidence type="ECO:0000259" key="17">
    <source>
        <dbReference type="PROSITE" id="PS50110"/>
    </source>
</evidence>
<dbReference type="SMART" id="SM00448">
    <property type="entry name" value="REC"/>
    <property type="match status" value="2"/>
</dbReference>
<evidence type="ECO:0000259" key="19">
    <source>
        <dbReference type="PROSITE" id="PS50894"/>
    </source>
</evidence>
<evidence type="ECO:0000256" key="7">
    <source>
        <dbReference type="ARBA" id="ARBA00022840"/>
    </source>
</evidence>
<evidence type="ECO:0000256" key="6">
    <source>
        <dbReference type="ARBA" id="ARBA00022777"/>
    </source>
</evidence>
<feature type="modified residue" description="Phosphohistidine" evidence="11">
    <location>
        <position position="1341"/>
    </location>
</feature>
<dbReference type="InterPro" id="IPR011006">
    <property type="entry name" value="CheY-like_superfamily"/>
</dbReference>
<dbReference type="CDD" id="cd16922">
    <property type="entry name" value="HATPase_EvgS-ArcB-TorS-like"/>
    <property type="match status" value="1"/>
</dbReference>
<name>A0A4R2RCX5_9RHOB</name>
<dbReference type="SUPFAM" id="SSF53850">
    <property type="entry name" value="Periplasmic binding protein-like II"/>
    <property type="match status" value="1"/>
</dbReference>
<dbReference type="SUPFAM" id="SSF47226">
    <property type="entry name" value="Histidine-containing phosphotransfer domain, HPT domain"/>
    <property type="match status" value="1"/>
</dbReference>
<sequence length="1476" mass="162456">MGRKRRTRLSLPGTRRAGLGAMLLWSAWAGLSPAAAQSSGMAADAETAQPSITVAAPAYFPPFYIKDNEGEPYGSRIDTWRAWEEATGIKVDFVLTDLSSAIWLFDERRADVIDGLQSTPKLRDRLTFSDAFITLDAALLYSDDLLGITDLDSARPFVIGVVGSGACEEYLLSQGVDYIRAYSDPGALTDAAAAGEIQVFCMLERQANYLLNQRGVDEKFRAAAQLFQTGIHWAVPEADLALYEKVAVGFARIPPQTFRAIEDKWYGRTLLTPNNHLKTHLIQLLEVAGVLAVLGVGALIWNLSLRRRVRIETSARRESEAQLIERVKELRTIERVTDITQEHGGDLAKLTLELARALPQGFWFAEHCHARVTIGEHTGDLIGSNRKVAVHTWPITVDGAARGEITICYDELSPEQEKQGPFLKEQDEMMGLVVARITSQIARLESRNALSQSEDRFRKLFFNTEQPIATIEGGVFTSANRAALNLLGYFFSDSIVGKTPAEISPDQQPDGTSSVERARLLFAEADAKGSVSFDWEHLHADGGKRLVHVLLTAIKGAENTIYQVIWTDVTAQREAEETLRTYRKRLEREVATRTRKLTSTNNELRAILSAASSGIVLIRQGRIAALNPATETLFRAPAKVLLNTAPSDFWASDISFTRFAAQATARLKTGKPVEQEVRLRRRDGTVFWAKLRATIVDIKDIDSGSVWIVNDVTEEREAREKMKEAREMAEEAARVKSDFLSNMSHELRTPLNAIMGFAQILLKTEMTPRQHAHIEKIYASSTNLLQIINDILDLAKAEAGRINVEEIEYDLNQMVRNTVAMITDKAAEKSLEIITRVDPDLHTTFVGDPTRTGQVLLNLLSNAVKFTDIGEISIEVRRRKESGEGEMLYFAVTDTGIGMAPEQTEKLFQSFTQVDSSTTRRYGGTGLGLAICKHFVELMGGTIGLESEAGKGSTFWFQLPYRPGKGMLQRELDPTAFRRDSRVLVLDDNDTARQTICKLLEALTLRGTGISDRESAIGAIREATAKGAPFDAVLLDDDLPGISLDDCVATLRQELGKDSPPIILMVHTSAAEIQAERQSAMIDGVLQKPVDISLLHDALTEAWSRRHAATVPSAIPPSVAMNGMRTQHPALKGRRVLLCDDNPTNIEIAGIYLSEMGMQVSTAFNGAEALDWMGRLPFDIVLMDRRMPVMDGLEATRRIRALPKPAGDVPILALTASGSAESRDEALAAGMNDLVTKPIDFEVLRDALVRLLSDQTTPPDSDARPPRPYPAASEIAPPPEMAALRAVSGLDPDKGLRLTRGQFSTYRTLLLRFVRNVPAVLRALRTMTRETDRKEVIARCHKLRGTAGQIGATALADAAAAIEERLDANSTDHPDPARLRALADQTQALAKAIRAALPAETAAMQAPVTLEPDQIATLLHDIGEAARGHEFRTQTLVESNHAILCEALDKATFAELVRASDQFDFKTVQQLVSQKV</sequence>
<feature type="modified residue" description="4-aspartylphosphate" evidence="12">
    <location>
        <position position="1184"/>
    </location>
</feature>
<dbReference type="InterPro" id="IPR000014">
    <property type="entry name" value="PAS"/>
</dbReference>
<evidence type="ECO:0000256" key="1">
    <source>
        <dbReference type="ARBA" id="ARBA00000085"/>
    </source>
</evidence>
<dbReference type="PROSITE" id="PS50109">
    <property type="entry name" value="HIS_KIN"/>
    <property type="match status" value="1"/>
</dbReference>
<feature type="region of interest" description="Disordered" evidence="14">
    <location>
        <begin position="1254"/>
        <end position="1275"/>
    </location>
</feature>
<evidence type="ECO:0000256" key="10">
    <source>
        <dbReference type="ARBA" id="ARBA00068150"/>
    </source>
</evidence>
<dbReference type="PROSITE" id="PS50894">
    <property type="entry name" value="HPT"/>
    <property type="match status" value="1"/>
</dbReference>
<dbReference type="SUPFAM" id="SSF55785">
    <property type="entry name" value="PYP-like sensor domain (PAS domain)"/>
    <property type="match status" value="2"/>
</dbReference>
<feature type="modified residue" description="4-aspartylphosphate" evidence="12">
    <location>
        <position position="1036"/>
    </location>
</feature>
<dbReference type="GO" id="GO:0005524">
    <property type="term" value="F:ATP binding"/>
    <property type="evidence" value="ECO:0007669"/>
    <property type="project" value="UniProtKB-KW"/>
</dbReference>
<dbReference type="InterPro" id="IPR035965">
    <property type="entry name" value="PAS-like_dom_sf"/>
</dbReference>
<dbReference type="InterPro" id="IPR013767">
    <property type="entry name" value="PAS_fold"/>
</dbReference>
<dbReference type="CDD" id="cd17546">
    <property type="entry name" value="REC_hyHK_CKI1_RcsC-like"/>
    <property type="match status" value="1"/>
</dbReference>
<evidence type="ECO:0000259" key="16">
    <source>
        <dbReference type="PROSITE" id="PS50109"/>
    </source>
</evidence>
<dbReference type="InterPro" id="IPR036641">
    <property type="entry name" value="HPT_dom_sf"/>
</dbReference>
<dbReference type="OrthoDB" id="9801651at2"/>
<feature type="domain" description="Histidine kinase" evidence="16">
    <location>
        <begin position="742"/>
        <end position="963"/>
    </location>
</feature>
<keyword evidence="5" id="KW-0547">Nucleotide-binding</keyword>
<evidence type="ECO:0000256" key="8">
    <source>
        <dbReference type="ARBA" id="ARBA00023012"/>
    </source>
</evidence>
<dbReference type="SUPFAM" id="SSF52172">
    <property type="entry name" value="CheY-like"/>
    <property type="match status" value="2"/>
</dbReference>
<dbReference type="Gene3D" id="1.10.287.130">
    <property type="match status" value="1"/>
</dbReference>
<accession>A0A4R2RCX5</accession>
<reference evidence="20 21" key="1">
    <citation type="submission" date="2019-03" db="EMBL/GenBank/DDBJ databases">
        <title>Genomic Encyclopedia of Type Strains, Phase IV (KMG-IV): sequencing the most valuable type-strain genomes for metagenomic binning, comparative biology and taxonomic classification.</title>
        <authorList>
            <person name="Goeker M."/>
        </authorList>
    </citation>
    <scope>NUCLEOTIDE SEQUENCE [LARGE SCALE GENOMIC DNA]</scope>
    <source>
        <strain evidence="20 21">DSM 24766</strain>
    </source>
</reference>
<dbReference type="GO" id="GO:0000155">
    <property type="term" value="F:phosphorelay sensor kinase activity"/>
    <property type="evidence" value="ECO:0007669"/>
    <property type="project" value="InterPro"/>
</dbReference>
<dbReference type="SMART" id="SM00062">
    <property type="entry name" value="PBPb"/>
    <property type="match status" value="1"/>
</dbReference>
<dbReference type="SMART" id="SM00388">
    <property type="entry name" value="HisKA"/>
    <property type="match status" value="1"/>
</dbReference>
<keyword evidence="13" id="KW-0175">Coiled coil</keyword>
<keyword evidence="3 12" id="KW-0597">Phosphoprotein</keyword>
<dbReference type="InterPro" id="IPR004358">
    <property type="entry name" value="Sig_transdc_His_kin-like_C"/>
</dbReference>
<dbReference type="Gene3D" id="3.40.50.2300">
    <property type="match status" value="2"/>
</dbReference>
<dbReference type="NCBIfam" id="TIGR00229">
    <property type="entry name" value="sensory_box"/>
    <property type="match status" value="2"/>
</dbReference>
<dbReference type="SMART" id="SM00091">
    <property type="entry name" value="PAS"/>
    <property type="match status" value="2"/>
</dbReference>
<dbReference type="InterPro" id="IPR036097">
    <property type="entry name" value="HisK_dim/P_sf"/>
</dbReference>